<reference evidence="1 2" key="1">
    <citation type="submission" date="2016-10" db="EMBL/GenBank/DDBJ databases">
        <authorList>
            <person name="de Groot N.N."/>
        </authorList>
    </citation>
    <scope>NUCLEOTIDE SEQUENCE [LARGE SCALE GENOMIC DNA]</scope>
    <source>
        <strain evidence="1 2">CGMCC 1.10449</strain>
    </source>
</reference>
<proteinExistence type="predicted"/>
<gene>
    <name evidence="1" type="ORF">SAMN05216231_1319</name>
</gene>
<keyword evidence="2" id="KW-1185">Reference proteome</keyword>
<evidence type="ECO:0000313" key="1">
    <source>
        <dbReference type="EMBL" id="SDQ28502.1"/>
    </source>
</evidence>
<protein>
    <submittedName>
        <fullName evidence="1">Uncharacterized protein</fullName>
    </submittedName>
</protein>
<dbReference type="STRING" id="553311.SAMN05216231_1319"/>
<evidence type="ECO:0000313" key="2">
    <source>
        <dbReference type="Proteomes" id="UP000199444"/>
    </source>
</evidence>
<sequence length="274" mass="32732">MEVNKEKLLKWAKKNKKMFENENVNGQAYKTNNILFYYVFYTKKWGSEQKGFSIISPNKFNKDEAINALNAHTYYALTANNIEDYGSFRAGLNFQLHSKMKEYLKSILDDGVLDNEKQINYQRAYDIMDSMLKLQDELIELWEESKQLLDCIKENGYFTDEEIERLKKLIPSFNLIQYKQLKPRYDFRKDFDVIYENRNNLKKYGSLIQNRMLKEMRSEVSEVGLERSLNELTKNIVVGNDYDSDNALYDKWYNALIRDIDVRIEQDIKLLRYP</sequence>
<organism evidence="1 2">
    <name type="scientific">Virgibacillus salinus</name>
    <dbReference type="NCBI Taxonomy" id="553311"/>
    <lineage>
        <taxon>Bacteria</taxon>
        <taxon>Bacillati</taxon>
        <taxon>Bacillota</taxon>
        <taxon>Bacilli</taxon>
        <taxon>Bacillales</taxon>
        <taxon>Bacillaceae</taxon>
        <taxon>Virgibacillus</taxon>
    </lineage>
</organism>
<accession>A0A1H0ZM87</accession>
<dbReference type="EMBL" id="FNKD01000001">
    <property type="protein sequence ID" value="SDQ28502.1"/>
    <property type="molecule type" value="Genomic_DNA"/>
</dbReference>
<dbReference type="RefSeq" id="WP_092492119.1">
    <property type="nucleotide sequence ID" value="NZ_FNKD01000001.1"/>
</dbReference>
<dbReference type="Proteomes" id="UP000199444">
    <property type="component" value="Unassembled WGS sequence"/>
</dbReference>
<dbReference type="AlphaFoldDB" id="A0A1H0ZM87"/>
<name>A0A1H0ZM87_9BACI</name>